<dbReference type="Gene3D" id="1.20.920.10">
    <property type="entry name" value="Bromodomain-like"/>
    <property type="match status" value="2"/>
</dbReference>
<evidence type="ECO:0000313" key="7">
    <source>
        <dbReference type="Proteomes" id="UP000093000"/>
    </source>
</evidence>
<dbReference type="InterPro" id="IPR036427">
    <property type="entry name" value="Bromodomain-like_sf"/>
</dbReference>
<sequence length="465" mass="54360">MSKTNHSIQKSHTILPSPPIYQHTMMTPDQQKYCSAIMRNLKKHRDAAPFLNPVDYVKLNVLDYPSVIKRPMHLLLVDKKLNNTEYANVEDFISDVRLIFNNCFKYNGPEAMISVLCQNVESAFEKSLRQMPPSTPIISPKKELSPPLSHSSQQEYFTKPISEDLNRPKREIHCPSKDYPETYTTQKKRQMSAEMKFCLQTLRELKKAKYRSIAYPFLQPVDYVALNIPDYPTIVQQPMDLSTIERKLMNHEYANADMFESDITLMFNNCYLYNPPTLPIYKMAKDYEKVFQQKWNEKPREDKKRQKRKAKEPIEESEEDDRIAELERHIASISEQIASIKSAKKPRRNPPAKRKKPTKARSTEEEEFTFEQKKDLSEMINELTGDKLDTVVSIIQSSMPNLQGNGQQEIELDIDALDIQTLRRLYEFVNPKVKTTKKKVKRAKPNLKDQLEDYGKHLEIHDIQT</sequence>
<dbReference type="InParanoid" id="A0A1C7MUS7"/>
<feature type="region of interest" description="Disordered" evidence="3">
    <location>
        <begin position="337"/>
        <end position="369"/>
    </location>
</feature>
<dbReference type="PANTHER" id="PTHR22880">
    <property type="entry name" value="FALZ-RELATED BROMODOMAIN-CONTAINING PROTEINS"/>
    <property type="match status" value="1"/>
</dbReference>
<evidence type="ECO:0000256" key="1">
    <source>
        <dbReference type="ARBA" id="ARBA00023117"/>
    </source>
</evidence>
<dbReference type="GO" id="GO:0006338">
    <property type="term" value="P:chromatin remodeling"/>
    <property type="evidence" value="ECO:0007669"/>
    <property type="project" value="TreeGrafter"/>
</dbReference>
<comment type="caution">
    <text evidence="6">The sequence shown here is derived from an EMBL/GenBank/DDBJ whole genome shotgun (WGS) entry which is preliminary data.</text>
</comment>
<feature type="compositionally biased region" description="Basic residues" evidence="3">
    <location>
        <begin position="342"/>
        <end position="359"/>
    </location>
</feature>
<feature type="domain" description="NET" evidence="5">
    <location>
        <begin position="358"/>
        <end position="440"/>
    </location>
</feature>
<reference evidence="6 7" key="1">
    <citation type="submission" date="2016-03" db="EMBL/GenBank/DDBJ databases">
        <title>Choanephora cucurbitarum.</title>
        <authorList>
            <person name="Min B."/>
            <person name="Park H."/>
            <person name="Park J.-H."/>
            <person name="Shin H.-D."/>
            <person name="Choi I.-G."/>
        </authorList>
    </citation>
    <scope>NUCLEOTIDE SEQUENCE [LARGE SCALE GENOMIC DNA]</scope>
    <source>
        <strain evidence="6 7">KUS-F28377</strain>
    </source>
</reference>
<dbReference type="GO" id="GO:0000785">
    <property type="term" value="C:chromatin"/>
    <property type="evidence" value="ECO:0007669"/>
    <property type="project" value="TreeGrafter"/>
</dbReference>
<dbReference type="InterPro" id="IPR001487">
    <property type="entry name" value="Bromodomain"/>
</dbReference>
<feature type="region of interest" description="Disordered" evidence="3">
    <location>
        <begin position="298"/>
        <end position="323"/>
    </location>
</feature>
<dbReference type="OrthoDB" id="784962at2759"/>
<dbReference type="InterPro" id="IPR038336">
    <property type="entry name" value="NET_sf"/>
</dbReference>
<feature type="domain" description="Bromo" evidence="4">
    <location>
        <begin position="209"/>
        <end position="281"/>
    </location>
</feature>
<dbReference type="Gene3D" id="1.20.1270.220">
    <property type="match status" value="1"/>
</dbReference>
<dbReference type="STRING" id="101091.A0A1C7MUS7"/>
<evidence type="ECO:0000256" key="2">
    <source>
        <dbReference type="PROSITE-ProRule" id="PRU00035"/>
    </source>
</evidence>
<evidence type="ECO:0000256" key="3">
    <source>
        <dbReference type="SAM" id="MobiDB-lite"/>
    </source>
</evidence>
<keyword evidence="1 2" id="KW-0103">Bromodomain</keyword>
<dbReference type="PROSITE" id="PS51525">
    <property type="entry name" value="NET"/>
    <property type="match status" value="1"/>
</dbReference>
<dbReference type="InterPro" id="IPR050935">
    <property type="entry name" value="Bromo_chromatin_reader"/>
</dbReference>
<dbReference type="EMBL" id="LUGH01001901">
    <property type="protein sequence ID" value="OBZ80635.1"/>
    <property type="molecule type" value="Genomic_DNA"/>
</dbReference>
<dbReference type="SMART" id="SM00297">
    <property type="entry name" value="BROMO"/>
    <property type="match status" value="2"/>
</dbReference>
<organism evidence="6 7">
    <name type="scientific">Choanephora cucurbitarum</name>
    <dbReference type="NCBI Taxonomy" id="101091"/>
    <lineage>
        <taxon>Eukaryota</taxon>
        <taxon>Fungi</taxon>
        <taxon>Fungi incertae sedis</taxon>
        <taxon>Mucoromycota</taxon>
        <taxon>Mucoromycotina</taxon>
        <taxon>Mucoromycetes</taxon>
        <taxon>Mucorales</taxon>
        <taxon>Mucorineae</taxon>
        <taxon>Choanephoraceae</taxon>
        <taxon>Choanephoroideae</taxon>
        <taxon>Choanephora</taxon>
    </lineage>
</organism>
<proteinExistence type="predicted"/>
<gene>
    <name evidence="6" type="primary">bdf1</name>
    <name evidence="6" type="ORF">A0J61_11316</name>
</gene>
<accession>A0A1C7MUS7</accession>
<dbReference type="AlphaFoldDB" id="A0A1C7MUS7"/>
<dbReference type="InterPro" id="IPR027353">
    <property type="entry name" value="NET_dom"/>
</dbReference>
<dbReference type="PRINTS" id="PR00503">
    <property type="entry name" value="BROMODOMAIN"/>
</dbReference>
<dbReference type="FunCoup" id="A0A1C7MUS7">
    <property type="interactions" value="753"/>
</dbReference>
<feature type="domain" description="Bromo" evidence="4">
    <location>
        <begin position="42"/>
        <end position="114"/>
    </location>
</feature>
<dbReference type="PROSITE" id="PS50014">
    <property type="entry name" value="BROMODOMAIN_2"/>
    <property type="match status" value="2"/>
</dbReference>
<evidence type="ECO:0000313" key="6">
    <source>
        <dbReference type="EMBL" id="OBZ80635.1"/>
    </source>
</evidence>
<dbReference type="SUPFAM" id="SSF47370">
    <property type="entry name" value="Bromodomain"/>
    <property type="match status" value="2"/>
</dbReference>
<dbReference type="GO" id="GO:0005634">
    <property type="term" value="C:nucleus"/>
    <property type="evidence" value="ECO:0007669"/>
    <property type="project" value="TreeGrafter"/>
</dbReference>
<evidence type="ECO:0000259" key="5">
    <source>
        <dbReference type="PROSITE" id="PS51525"/>
    </source>
</evidence>
<dbReference type="Proteomes" id="UP000093000">
    <property type="component" value="Unassembled WGS sequence"/>
</dbReference>
<protein>
    <submittedName>
        <fullName evidence="6">SWR1 complex bromodomain subunit bdf1</fullName>
    </submittedName>
</protein>
<dbReference type="Pfam" id="PF17035">
    <property type="entry name" value="BET"/>
    <property type="match status" value="1"/>
</dbReference>
<dbReference type="PANTHER" id="PTHR22880:SF225">
    <property type="entry name" value="BROMODOMAIN-CONTAINING PROTEIN BET-1-RELATED"/>
    <property type="match status" value="1"/>
</dbReference>
<name>A0A1C7MUS7_9FUNG</name>
<evidence type="ECO:0000259" key="4">
    <source>
        <dbReference type="PROSITE" id="PS50014"/>
    </source>
</evidence>
<keyword evidence="7" id="KW-1185">Reference proteome</keyword>
<dbReference type="GO" id="GO:0006355">
    <property type="term" value="P:regulation of DNA-templated transcription"/>
    <property type="evidence" value="ECO:0007669"/>
    <property type="project" value="TreeGrafter"/>
</dbReference>
<dbReference type="Pfam" id="PF00439">
    <property type="entry name" value="Bromodomain"/>
    <property type="match status" value="2"/>
</dbReference>